<dbReference type="Pfam" id="PF05065">
    <property type="entry name" value="Phage_capsid"/>
    <property type="match status" value="1"/>
</dbReference>
<accession>A0AA88JUT5</accession>
<feature type="compositionally biased region" description="Basic and acidic residues" evidence="3">
    <location>
        <begin position="61"/>
        <end position="90"/>
    </location>
</feature>
<feature type="coiled-coil region" evidence="2">
    <location>
        <begin position="14"/>
        <end position="60"/>
    </location>
</feature>
<comment type="subcellular location">
    <subcellularLocation>
        <location evidence="1">Virion</location>
    </subcellularLocation>
</comment>
<dbReference type="AlphaFoldDB" id="A0AA88JUT5"/>
<evidence type="ECO:0000256" key="1">
    <source>
        <dbReference type="ARBA" id="ARBA00004328"/>
    </source>
</evidence>
<protein>
    <submittedName>
        <fullName evidence="5">Phage major capsid protein</fullName>
    </submittedName>
</protein>
<gene>
    <name evidence="5" type="ORF">DXM27_03790</name>
</gene>
<dbReference type="SUPFAM" id="SSF56563">
    <property type="entry name" value="Major capsid protein gp5"/>
    <property type="match status" value="1"/>
</dbReference>
<name>A0AA88JUT5_RHIRH</name>
<dbReference type="Gene3D" id="3.30.2320.10">
    <property type="entry name" value="hypothetical protein PF0899 domain"/>
    <property type="match status" value="1"/>
</dbReference>
<sequence length="425" mass="46580">MSVTELHEKRGRLVTQAREALDEITKNTDEARSAELDKRHDDIMAEFDKVEKQIEREERQAAIEARFEERARKDRENKRPGSEGESRGQDNGEELEYRSVFYKFLASGADLGGLDTEERTVLKAGVQSAKEFRMQTTGTNTAGGYTVPVELAEIIVKTMKDWGPMYNDDIVTTLNTTSGNVINIPTVDDTGVTAEKHTEGTALTDDGGKDAAFGQRQLGAYVYDTEFVKFSMELAADSIFNMEALLGALLGERLARIANRELTIGDGTGDPNGVVTASTLGKTAAAAAAIASDELIDLLHSVNAAYRRSPKARWQFADLTLAAIRKLKDGQGNYLWQMGDITKEQPGTLLGYRYEINDDVPLIAAGAKPVIFGDFSKYFVRKVGSPVIGVLRERFWPDLGIAGLIRFDGELGDTAAIKHLVMAAS</sequence>
<feature type="domain" description="Phage capsid-like C-terminal" evidence="4">
    <location>
        <begin position="143"/>
        <end position="421"/>
    </location>
</feature>
<dbReference type="Proteomes" id="UP000473658">
    <property type="component" value="Unassembled WGS sequence"/>
</dbReference>
<dbReference type="NCBIfam" id="TIGR01554">
    <property type="entry name" value="major_cap_HK97"/>
    <property type="match status" value="1"/>
</dbReference>
<evidence type="ECO:0000259" key="4">
    <source>
        <dbReference type="Pfam" id="PF05065"/>
    </source>
</evidence>
<organism evidence="5 6">
    <name type="scientific">Rhizobium rhizogenes</name>
    <name type="common">Agrobacterium rhizogenes</name>
    <dbReference type="NCBI Taxonomy" id="359"/>
    <lineage>
        <taxon>Bacteria</taxon>
        <taxon>Pseudomonadati</taxon>
        <taxon>Pseudomonadota</taxon>
        <taxon>Alphaproteobacteria</taxon>
        <taxon>Hyphomicrobiales</taxon>
        <taxon>Rhizobiaceae</taxon>
        <taxon>Rhizobium/Agrobacterium group</taxon>
        <taxon>Rhizobium</taxon>
    </lineage>
</organism>
<evidence type="ECO:0000256" key="3">
    <source>
        <dbReference type="SAM" id="MobiDB-lite"/>
    </source>
</evidence>
<dbReference type="EMBL" id="QRFF01000001">
    <property type="protein sequence ID" value="KAA3504370.1"/>
    <property type="molecule type" value="Genomic_DNA"/>
</dbReference>
<keyword evidence="2" id="KW-0175">Coiled coil</keyword>
<evidence type="ECO:0000313" key="5">
    <source>
        <dbReference type="EMBL" id="KAA3504370.1"/>
    </source>
</evidence>
<reference evidence="5 6" key="1">
    <citation type="submission" date="2018-08" db="EMBL/GenBank/DDBJ databases">
        <title>Crown Gall in kiwifruit.</title>
        <authorList>
            <person name="Visnovsky S.B."/>
            <person name="Pitman A.R."/>
        </authorList>
    </citation>
    <scope>NUCLEOTIDE SEQUENCE [LARGE SCALE GENOMIC DNA]</scope>
    <source>
        <strain evidence="5 6">SBV_302_78_2</strain>
    </source>
</reference>
<evidence type="ECO:0000256" key="2">
    <source>
        <dbReference type="SAM" id="Coils"/>
    </source>
</evidence>
<comment type="caution">
    <text evidence="5">The sequence shown here is derived from an EMBL/GenBank/DDBJ whole genome shotgun (WGS) entry which is preliminary data.</text>
</comment>
<dbReference type="InterPro" id="IPR024455">
    <property type="entry name" value="Phage_capsid"/>
</dbReference>
<dbReference type="InterPro" id="IPR054612">
    <property type="entry name" value="Phage_capsid-like_C"/>
</dbReference>
<proteinExistence type="predicted"/>
<evidence type="ECO:0000313" key="6">
    <source>
        <dbReference type="Proteomes" id="UP000473658"/>
    </source>
</evidence>
<dbReference type="RefSeq" id="WP_149897824.1">
    <property type="nucleotide sequence ID" value="NZ_QRFF01000001.1"/>
</dbReference>
<feature type="region of interest" description="Disordered" evidence="3">
    <location>
        <begin position="61"/>
        <end position="92"/>
    </location>
</feature>